<dbReference type="InterPro" id="IPR023631">
    <property type="entry name" value="Amidase_dom"/>
</dbReference>
<dbReference type="PROSITE" id="PS00571">
    <property type="entry name" value="AMIDASES"/>
    <property type="match status" value="1"/>
</dbReference>
<evidence type="ECO:0000313" key="2">
    <source>
        <dbReference type="EMBL" id="MEL0552609.1"/>
    </source>
</evidence>
<accession>A0ABU9FC05</accession>
<dbReference type="PANTHER" id="PTHR11895">
    <property type="entry name" value="TRANSAMIDASE"/>
    <property type="match status" value="1"/>
</dbReference>
<feature type="domain" description="Amidase" evidence="1">
    <location>
        <begin position="262"/>
        <end position="369"/>
    </location>
</feature>
<comment type="caution">
    <text evidence="2">The sequence shown here is derived from an EMBL/GenBank/DDBJ whole genome shotgun (WGS) entry which is preliminary data.</text>
</comment>
<dbReference type="PANTHER" id="PTHR11895:SF67">
    <property type="entry name" value="AMIDASE DOMAIN-CONTAINING PROTEIN"/>
    <property type="match status" value="1"/>
</dbReference>
<name>A0ABU9FC05_9ENTR</name>
<dbReference type="InterPro" id="IPR036928">
    <property type="entry name" value="AS_sf"/>
</dbReference>
<proteinExistence type="predicted"/>
<evidence type="ECO:0000259" key="1">
    <source>
        <dbReference type="Pfam" id="PF01425"/>
    </source>
</evidence>
<dbReference type="SUPFAM" id="SSF75304">
    <property type="entry name" value="Amidase signature (AS) enzymes"/>
    <property type="match status" value="1"/>
</dbReference>
<feature type="domain" description="Amidase" evidence="1">
    <location>
        <begin position="27"/>
        <end position="190"/>
    </location>
</feature>
<organism evidence="2 3">
    <name type="scientific">Raoultella lignicola</name>
    <dbReference type="NCBI Taxonomy" id="3040939"/>
    <lineage>
        <taxon>Bacteria</taxon>
        <taxon>Pseudomonadati</taxon>
        <taxon>Pseudomonadota</taxon>
        <taxon>Gammaproteobacteria</taxon>
        <taxon>Enterobacterales</taxon>
        <taxon>Enterobacteriaceae</taxon>
        <taxon>Klebsiella/Raoultella group</taxon>
        <taxon>Raoultella</taxon>
    </lineage>
</organism>
<dbReference type="InterPro" id="IPR020556">
    <property type="entry name" value="Amidase_CS"/>
</dbReference>
<dbReference type="Gene3D" id="3.90.1300.10">
    <property type="entry name" value="Amidase signature (AS) domain"/>
    <property type="match status" value="1"/>
</dbReference>
<evidence type="ECO:0000313" key="3">
    <source>
        <dbReference type="Proteomes" id="UP001312893"/>
    </source>
</evidence>
<sequence>MANEHCSDMTSAPSGFISRFTLGAGEVTFAVKDTIDIADHATQAGSPVRQNVPAAEAHARVVQQLLDNDYQLRGKTTLHELAFGVTGINRWSGTPVNPHYPALIPGGSSSGSATVVAAGEVDFAIGTDTGGSVRMPAACCGVVGLKPTWGRVSRQGVMPTDSSLDCVGFFSRDVATLRPVLETVLGERAPAAPAQPATAFLCGLATADIEQLILARLTQAGIHAAQTSLPGFADAHQAGLTIISQENWQAFHTIVDSPLLAQDVAVRIRAGVDISPAQRRAAEDIRQIFSQAVDAQLARTPVILLPTLPAFPPTLAEAADPLNVVNLTRLVRPFNLSGHPALTLPIGEINQRPVALQIVGRKNKEFDLLHFAEALMAKLK</sequence>
<dbReference type="EMBL" id="JARXNK020000103">
    <property type="protein sequence ID" value="MEL0552609.1"/>
    <property type="molecule type" value="Genomic_DNA"/>
</dbReference>
<gene>
    <name evidence="2" type="ORF">QFI96_013000</name>
</gene>
<dbReference type="Pfam" id="PF01425">
    <property type="entry name" value="Amidase"/>
    <property type="match status" value="2"/>
</dbReference>
<reference evidence="2 3" key="1">
    <citation type="submission" date="2024-04" db="EMBL/GenBank/DDBJ databases">
        <title>Two novel Raoultella species associated with bleeding cankers of broadleaf hosts, Raoultella scottia sp. nov. and Raoultella lignicola sp. nov.</title>
        <authorList>
            <person name="Brady C.L."/>
        </authorList>
    </citation>
    <scope>NUCLEOTIDE SEQUENCE [LARGE SCALE GENOMIC DNA]</scope>
    <source>
        <strain evidence="2 3">TW_WC1a.1</strain>
    </source>
</reference>
<dbReference type="RefSeq" id="WP_331851147.1">
    <property type="nucleotide sequence ID" value="NZ_JARXNK020000103.1"/>
</dbReference>
<dbReference type="InterPro" id="IPR000120">
    <property type="entry name" value="Amidase"/>
</dbReference>
<keyword evidence="3" id="KW-1185">Reference proteome</keyword>
<dbReference type="Proteomes" id="UP001312893">
    <property type="component" value="Unassembled WGS sequence"/>
</dbReference>
<protein>
    <submittedName>
        <fullName evidence="2">Amidase</fullName>
    </submittedName>
</protein>